<accession>A0A3E2NGX6</accession>
<comment type="caution">
    <text evidence="3">The sequence shown here is derived from an EMBL/GenBank/DDBJ whole genome shotgun (WGS) entry which is preliminary data.</text>
</comment>
<dbReference type="GO" id="GO:0003676">
    <property type="term" value="F:nucleic acid binding"/>
    <property type="evidence" value="ECO:0007669"/>
    <property type="project" value="InterPro"/>
</dbReference>
<dbReference type="SUPFAM" id="SSF53098">
    <property type="entry name" value="Ribonuclease H-like"/>
    <property type="match status" value="1"/>
</dbReference>
<evidence type="ECO:0000259" key="2">
    <source>
        <dbReference type="PROSITE" id="PS50994"/>
    </source>
</evidence>
<name>A0A3E2NGX6_9FIRM</name>
<sequence length="643" mass="73688">MAKKCGAKKYSEEEMEALRKNPNVLEVLENRLSLTIEFRQQVYEEWVLKPERSTVRRMLEINGFDTQQLGQNFTQSVGSVFKRGGRPKYSKASPETQANWSKTMNMPTKTSEELLESGKFIWDVNRLILHPDFEAELYRNYPKQSIEDGLLAHGIAPADVGYHKIYCLKEKFERSSGRDTGRSMKKGRNSGYDAATVKQYTNHPYIQTATREKITLQAAFFEAAAPISSLPIDDIFRVFDIEPSIFSATERYRISRILSQWVKTDGADVPEVIPTREILRSRINALDGIAEKGFLRIGDIVPALNVFQRKALCLWLQELMADPGRKYTVKYILSLLGISRASYYAILKNGNYGQAVIKRNEKDAQDAQLIRRVMEYKGFAKGSRQIYMMLPTLTGQHLGLKKIRRIMKEYGITSSIRKSDSSNRMGGAALRKNVKPNLLGRRFRLHRPNEVRLTDVTYLTYGDGCRAYGSALLDPVTGRLIAFLVSEHNDLQLALETLRQSDAHPCCNGGIYHSDQGVVYLSGTFQQEVSDQGFEQSMSKRGNCQDNAPQESFFGHFKDECNYSRCRDLDELKALVAGYADYYNYERRMWDRNRMTPVEYEQYLLNMTENDFGEYLLCEEEKYQRMKVKAAKLAIERAKSLGV</sequence>
<dbReference type="InterPro" id="IPR050900">
    <property type="entry name" value="Transposase_IS3/IS150/IS904"/>
</dbReference>
<comment type="function">
    <text evidence="1">Involved in the transposition of the insertion sequence.</text>
</comment>
<dbReference type="RefSeq" id="WP_117415835.1">
    <property type="nucleotide sequence ID" value="NZ_QOHO01000013.1"/>
</dbReference>
<protein>
    <submittedName>
        <fullName evidence="3">IS3 family transposase</fullName>
    </submittedName>
</protein>
<dbReference type="InterPro" id="IPR036397">
    <property type="entry name" value="RNaseH_sf"/>
</dbReference>
<feature type="domain" description="Integrase catalytic" evidence="2">
    <location>
        <begin position="444"/>
        <end position="605"/>
    </location>
</feature>
<dbReference type="InterPro" id="IPR012337">
    <property type="entry name" value="RNaseH-like_sf"/>
</dbReference>
<dbReference type="GO" id="GO:0015074">
    <property type="term" value="P:DNA integration"/>
    <property type="evidence" value="ECO:0007669"/>
    <property type="project" value="InterPro"/>
</dbReference>
<dbReference type="PANTHER" id="PTHR46889">
    <property type="entry name" value="TRANSPOSASE INSF FOR INSERTION SEQUENCE IS3B-RELATED"/>
    <property type="match status" value="1"/>
</dbReference>
<evidence type="ECO:0000313" key="3">
    <source>
        <dbReference type="EMBL" id="RFZ80249.1"/>
    </source>
</evidence>
<dbReference type="Pfam" id="PF13333">
    <property type="entry name" value="rve_2"/>
    <property type="match status" value="1"/>
</dbReference>
<dbReference type="PROSITE" id="PS50994">
    <property type="entry name" value="INTEGRASE"/>
    <property type="match status" value="1"/>
</dbReference>
<dbReference type="InterPro" id="IPR025948">
    <property type="entry name" value="HTH-like_dom"/>
</dbReference>
<dbReference type="Pfam" id="PF00665">
    <property type="entry name" value="rve"/>
    <property type="match status" value="1"/>
</dbReference>
<evidence type="ECO:0000256" key="1">
    <source>
        <dbReference type="ARBA" id="ARBA00002286"/>
    </source>
</evidence>
<gene>
    <name evidence="3" type="ORF">DS742_03965</name>
</gene>
<evidence type="ECO:0000313" key="4">
    <source>
        <dbReference type="Proteomes" id="UP000260680"/>
    </source>
</evidence>
<dbReference type="PANTHER" id="PTHR46889:SF5">
    <property type="entry name" value="INTEGRASE PROTEIN"/>
    <property type="match status" value="1"/>
</dbReference>
<dbReference type="EMBL" id="QOHO01000013">
    <property type="protein sequence ID" value="RFZ80249.1"/>
    <property type="molecule type" value="Genomic_DNA"/>
</dbReference>
<dbReference type="InterPro" id="IPR001584">
    <property type="entry name" value="Integrase_cat-core"/>
</dbReference>
<dbReference type="Pfam" id="PF13276">
    <property type="entry name" value="HTH_21"/>
    <property type="match status" value="1"/>
</dbReference>
<reference evidence="3 4" key="1">
    <citation type="submission" date="2018-07" db="EMBL/GenBank/DDBJ databases">
        <title>New species, Clostridium PI-S10-A1B.</title>
        <authorList>
            <person name="Krishna G."/>
            <person name="Summeta K."/>
            <person name="Shikha S."/>
            <person name="Prabhu P.B."/>
            <person name="Suresh K."/>
        </authorList>
    </citation>
    <scope>NUCLEOTIDE SEQUENCE [LARGE SCALE GENOMIC DNA]</scope>
    <source>
        <strain evidence="3 4">PI-S10-A1B</strain>
    </source>
</reference>
<organism evidence="3 4">
    <name type="scientific">Lacrimispora amygdalina</name>
    <dbReference type="NCBI Taxonomy" id="253257"/>
    <lineage>
        <taxon>Bacteria</taxon>
        <taxon>Bacillati</taxon>
        <taxon>Bacillota</taxon>
        <taxon>Clostridia</taxon>
        <taxon>Lachnospirales</taxon>
        <taxon>Lachnospiraceae</taxon>
        <taxon>Lacrimispora</taxon>
    </lineage>
</organism>
<dbReference type="NCBIfam" id="NF033516">
    <property type="entry name" value="transpos_IS3"/>
    <property type="match status" value="1"/>
</dbReference>
<dbReference type="Proteomes" id="UP000260680">
    <property type="component" value="Unassembled WGS sequence"/>
</dbReference>
<dbReference type="InterPro" id="IPR048020">
    <property type="entry name" value="Transpos_IS3"/>
</dbReference>
<proteinExistence type="predicted"/>
<dbReference type="AlphaFoldDB" id="A0A3E2NGX6"/>
<dbReference type="OrthoDB" id="9775203at2"/>
<dbReference type="Gene3D" id="3.30.420.10">
    <property type="entry name" value="Ribonuclease H-like superfamily/Ribonuclease H"/>
    <property type="match status" value="1"/>
</dbReference>